<evidence type="ECO:0000256" key="3">
    <source>
        <dbReference type="ARBA" id="ARBA00023055"/>
    </source>
</evidence>
<keyword evidence="3" id="KW-0445">Lipid transport</keyword>
<accession>A0AAN7VJU1</accession>
<dbReference type="GO" id="GO:0007005">
    <property type="term" value="P:mitochondrion organization"/>
    <property type="evidence" value="ECO:0007669"/>
    <property type="project" value="TreeGrafter"/>
</dbReference>
<dbReference type="EMBL" id="JAVRBK010000004">
    <property type="protein sequence ID" value="KAK5644974.1"/>
    <property type="molecule type" value="Genomic_DNA"/>
</dbReference>
<keyword evidence="2" id="KW-0813">Transport</keyword>
<reference evidence="8 9" key="1">
    <citation type="journal article" date="2024" name="Insects">
        <title>An Improved Chromosome-Level Genome Assembly of the Firefly Pyrocoelia pectoralis.</title>
        <authorList>
            <person name="Fu X."/>
            <person name="Meyer-Rochow V.B."/>
            <person name="Ballantyne L."/>
            <person name="Zhu X."/>
        </authorList>
    </citation>
    <scope>NUCLEOTIDE SEQUENCE [LARGE SCALE GENOMIC DNA]</scope>
    <source>
        <strain evidence="8">XCY_ONT2</strain>
    </source>
</reference>
<dbReference type="InterPro" id="IPR026847">
    <property type="entry name" value="VPS13"/>
</dbReference>
<dbReference type="InterPro" id="IPR035992">
    <property type="entry name" value="Ricin_B-like_lectins"/>
</dbReference>
<evidence type="ECO:0000256" key="1">
    <source>
        <dbReference type="ARBA" id="ARBA00006545"/>
    </source>
</evidence>
<comment type="similarity">
    <text evidence="1">Belongs to the VPS13 family.</text>
</comment>
<sequence length="4137" mass="465513">MLEGLVAWVLNNYLGKYVENLNTDQLSIALLSGEVELENLPLRKDALRHLGLPVIIKSGFIGKIKLQIPVRQIRSAPWVIIIEQMYVVASPLPVHEWDPLVEENAAFELKLSALDAIEARWRFQMDAKDNSTYYASTYSSWLSFGTGLITDIMENLQLKIRDVHLRYEDDFSIPNEVVSIGITMDYFYVQSCDANWVPGFLHWSSSEESYKILEMHRLAIYWLNVESSEMFSKMSMPEIMVTMASNRHTTFVDHYIIPPVSAEAHLKKNRSERPLRSSDTPRIVCNLNLHEVSLVLRDKQYEQLIKCSKGLQDIIQLRSYRHYRPLCKVKDDAKAWWIYAINCQSPEQQPSICKPRPTWESCLEFAKQNVQYVKLYVKVLVTPAITLSPENKKLKDEVEWSRDYEQLKVLREIAMRSVPKQNGSNSGSGTGRSILFNWFPQWMGWYSNTTVEGSTNAHTDATQLEGEILEVLKDSAENNTLLKRDAIFGQFNFSLKSGTLSLCTVQNSVSIQMLELQYKNLSLHILSRPRTSSYLVELSLGSLSLHDKLTPNTLFPILVGPPGHDRMLQLTKARIPKASSNKALEDSLDTLFYLAYERKPQNSNSDYRLNVKSKSLDVVYQPGAIKWITEFLCFPHQQNIAQMRIEAVKLRTKKELIKNWEQILDGHVGGRTNWELQLDISAPQIIIVENFTDSNSAMAVIDFGRFQLQNILNKPQSQIDTKLLNKPSEDDDTFMTPCSTPPGSEASISDAISLTLPPDNIEKDTLDEQSLHRKLYDCYCVEFTDLQVLIGRVKDNWRYAHNRGSSTLHVLDRFNISLQIEHRIVHTCDPLYPSLTVCANLPKLVAHLNEQKIGAARGLIEVLRLTGLPSPFNTPDNDSVDMKTVFASDDDESASFDTSLEMSRLLIFQFSIDQLALEVQSRGRSIAELQVSGVKTAFSKRVGDDSITLSVHSLLLVDALQTFGPDFELLVASHKHVGMDSVSGSLRDSEPTSPTSPGSPDLSVTPVVATSPIALTQALSVLSSSPTSAIQQRPPVVLDAEALITIEIILVNGLEPMHIANIQFNNLDIIANQETLVELIGFIRRVFPELKPQKQTTFISTAVTEPQVNEGSEDHISVPKICHTELTFDFHRLNVLLLRGIVKDGTVYGRKIATATMSEAKIRATVDESVVVEGSLGGLQVLDLTPQGHLHQRIISVGRDPLIETSHNLYIIPPMLQNEERRAFSFKVDRKLQCSEKDNDLAVVTIRMASVWYTHSPQFLVELQSCVTEFKQYLANLARSIRSAATDMALGLVHAKAEALAQSLYMNSRLSASLYGSAMSLSDIMTPRKRNRHNSGGFMECSDIHSGYSSARDTIPHTPYSPADDDNFMIDMRLDVVLDSPVVVVPRTHSSPQVFVAHLGKTSITNCNNKLTKENWDHGSKTEHYRVEIRDMNLYSLDTSSRRAPGPMMNKSDVLYSCETLAKPILHDTIVHLTIEREIFCNPQTRHQSLSNLIDDGDSNQNLDNSELDISENVEIAGSVISPLKVSLTRSQYEQLLDTFHWLMNSSKTSNAKDHKIGVNPVSTLDDISEEDTGVTTLKMDPHVRAKLFPNVAAPRSKSGANKIIAVKVLFELPIFTIELRGDSPLGEQGFVDLSFQDFIFHYEKCHQYETNIQVSLRSVIMEDLLQPEGSRQRAMVVSSSGSDPPANSSCVSRSCPDIYEQFAQNSYSHGSLPDHLETSKVLGANFATVANDKYVSSTPPPSPNITQRPQKNLVLISSLLVDPFAPNFHSYYNSTEQSTSVDFNCLDLVISVESWVVVIDFFNAVSSEKLYTSTVSTFEESPEVSKQTGKGNVETNITVRSLTMALVTSDHDIAKANVSNVDVSIKSNNLRKEVEGRLGSMSLLDLTLHGQLYKERFLTSGKQALHFNYVRFAENNIPDFDAQLKLEMSSVFYVHTKRFVVEIQAFFHHFTQLQSVMHGIRAAATSPKVNQNKKRLSIILQAGAPVILLPVSSRSSNLLIADLGRLSLTNVFKYSGDLDTLSHGNVAAADKKCLLDVMSLQLQNFDLYSGIRVSDYNTLRDRHTNQMIESLHFGMYKIFKMGSSLLTEKCHLNVQIERNLSNDLYHSVPDMSVHAKLSTLDVALDINQYRLIKNLLSENLGENTEHILPSVSPMTPLLSETNIREVWILSSLKFDLLNVILRLQIKHDTLPLARINFIKSRLIVESYSNLSQDVDLVSQEIVVMDTRFQDSSSRQFSNVYTNILLPLNFNAQNEVVQAEIHSRKRQDRTKFTILLNNMRLMAVFDWWEAAIAYILENPRTDENAEPEKQFQTDHSDDLVVPFELKLNITDCEIVVVEDTSQWDTNAVILKSTTVLTYKPFAMEKPLSCNLNNCEMYSCILGMEEDTALSIIDPVTLNIEINKNQTLEVQLQTLMVRLSYHDMRMFLQILNSLPKQLLNSKNDVSKETNIMKHQLLKLEALGFASEDCAKALSLCPKLDDAALWLTQNAVPVNNFVSSQHHTISKTTLAVCAIEVKADCIFLYVIDDCGDADVPLLEVSLAQLNMRQHIGQLEVLEEGSSPVEGALKCKLSIDYYNRLLSGWEPFLEPWKCEVVWDHILTTSLVKNRLKLNVESQEILNINITSSLMDLYKQVHDRWLQDYYSDRNGNKESNGPSGFRSRSPFVPFALKNELGLPLYFTTFISDINNPFQPDECMEVTDRWILVSPGETTPFSFKAHDKRRHGDSHRLRMHQLGIKVEGWKSLTPVTVDKVGTFFRHTSSEVQHKAQSFTYTRIVFDVTLEGSARKLVTVRSGLLIRNKLKENIEIKLENPLRYEQGHLSWNSEQFLKLPSNECFAVPLTHVNSHLTIRPIDKNQGYMYCTPHIYWGEVQESGGCTYKLRACQRPRDPSPYRFCAQIQKEKYQTERSVGTTAFGGQPVHTITIFPMLLLVNLLPIDLSYYVSTGSGRISPGSKDYITHVDAERVIELKLHLENFPVSSTLMIPASCLSGFSCRIRFEDNAGRKLFLQALVIPYSNARIKITVSAPYWIINKTGLPLVFRQKGVSAETAGQFKEHEIARMVAPLLFSFSDPDASPSIVVRVGNAVVPNGTSQWCQDFDLQRGIKVRKLRVSLRDGQPDMVYSIGIEVRMGRGKYRATSIVTISPRFQLHNKSSYNLLFAQACFATTVSDPSAEKTYLKVVPDCYVPFHWPRLDKDQLVCVLICDIPDCCWSGGFNIDKVDSMHLNVRDIHYRMYFLRLEIVIQGATFFIIFTDADKMPPPIRVDNFSEVPITFGQSCCKDVTRSIARAHTSVPYAWDQPTGSSDLHIVAPGGVSNTYNMNILGVAGSLTYENFIYIAFTGTFKNSGDGILDPLDVENQQLVLDVVNNTQVVIAYKQPGQRSQLWRMTTVGQLQHEGSSPPSHPQHTRTENILVLDIEGPAPQPTSYTRLMLRRVDPRRRSTQTWRFTEEGRLCCAHYNMCVQAQDGFFGLRPGSAAVLGLPQPVCHRFTSTGLPLEQAVCRQRLRPGSGFLSVEIRTDGPTRVLVIHDMKEQHLYATSDEKDWSSIALQQRPNLTVVSEETTETKEMQFTLRLFSVGINIISGRPYEELLYAHFTSIVSELVLTSTSRTLCVSVKDVQIDNQLFDVPVSVVLYVTPPGTRSVDKAEHKLPALELTAEVQPTPNENSVIFKHLMVRLKKLTVNLEEKLLLKLCAFLKTGAKDDEMWGNAEKSDSETQRLLMEVSATHSRRYYFGIIQLNLDQIRLSMTTANKLPPQLQIIRRKLGFTFIKFEDAAVELEPFIKQHIFETSQILSRFILKHFKDELLWQAGIILGSTDFLGNPIGFINDVSEGFSGLIYEHSVGALVKNVTHGISNSAAKVTESLSDGLGKVSMDDEHEEIRQRIRQVDTGKTGDHIVAGFKGLGFGIFGGATGIFKQVYEGAANEGIQGVFSGFGKGIVGAVTKPVVGVLDLASETARAVRDSSRSSNRMVPDRIRPPRCVVGAGGLLPCYSYKQSHGQQHLYTVNKRNYAEQLVAYEFLRSGSEDLRIIVSNEYVRIVTGTKNNSLTTFLEVHVSDVLQCQPVTLTEGSEIRHYVDISMRVSSTSAQLAYIDPIKRPRIRCESMELAHSVAQQLSYAKRLYNDRLHTLITDSTTQNED</sequence>
<evidence type="ECO:0008006" key="10">
    <source>
        <dbReference type="Google" id="ProtNLM"/>
    </source>
</evidence>
<dbReference type="Proteomes" id="UP001329430">
    <property type="component" value="Chromosome 4"/>
</dbReference>
<dbReference type="GO" id="GO:0045053">
    <property type="term" value="P:protein retention in Golgi apparatus"/>
    <property type="evidence" value="ECO:0007669"/>
    <property type="project" value="TreeGrafter"/>
</dbReference>
<dbReference type="GO" id="GO:0006869">
    <property type="term" value="P:lipid transport"/>
    <property type="evidence" value="ECO:0007669"/>
    <property type="project" value="UniProtKB-KW"/>
</dbReference>
<evidence type="ECO:0000259" key="7">
    <source>
        <dbReference type="Pfam" id="PF25036"/>
    </source>
</evidence>
<dbReference type="GO" id="GO:0006623">
    <property type="term" value="P:protein targeting to vacuole"/>
    <property type="evidence" value="ECO:0007669"/>
    <property type="project" value="TreeGrafter"/>
</dbReference>
<evidence type="ECO:0000259" key="6">
    <source>
        <dbReference type="Pfam" id="PF25033"/>
    </source>
</evidence>
<feature type="region of interest" description="Disordered" evidence="4">
    <location>
        <begin position="981"/>
        <end position="1004"/>
    </location>
</feature>
<evidence type="ECO:0000313" key="9">
    <source>
        <dbReference type="Proteomes" id="UP001329430"/>
    </source>
</evidence>
<dbReference type="CDD" id="cd23453">
    <property type="entry name" value="beta-trefoil_Ricin_VPS13D"/>
    <property type="match status" value="1"/>
</dbReference>
<evidence type="ECO:0000256" key="2">
    <source>
        <dbReference type="ARBA" id="ARBA00022448"/>
    </source>
</evidence>
<feature type="domain" description="Chorein N-terminal" evidence="5">
    <location>
        <begin position="1"/>
        <end position="1840"/>
    </location>
</feature>
<dbReference type="PANTHER" id="PTHR16166:SF141">
    <property type="entry name" value="INTERMEMBRANE LIPID TRANSFER PROTEIN VPS13D"/>
    <property type="match status" value="1"/>
</dbReference>
<comment type="caution">
    <text evidence="8">The sequence shown here is derived from an EMBL/GenBank/DDBJ whole genome shotgun (WGS) entry which is preliminary data.</text>
</comment>
<feature type="compositionally biased region" description="Low complexity" evidence="4">
    <location>
        <begin position="991"/>
        <end position="1000"/>
    </location>
</feature>
<protein>
    <recommendedName>
        <fullName evidence="10">Vacuolar protein sorting-associated protein 13D</fullName>
    </recommendedName>
</protein>
<proteinExistence type="inferred from homology"/>
<dbReference type="Pfam" id="PF25036">
    <property type="entry name" value="VPS13_VAB"/>
    <property type="match status" value="1"/>
</dbReference>
<organism evidence="8 9">
    <name type="scientific">Pyrocoelia pectoralis</name>
    <dbReference type="NCBI Taxonomy" id="417401"/>
    <lineage>
        <taxon>Eukaryota</taxon>
        <taxon>Metazoa</taxon>
        <taxon>Ecdysozoa</taxon>
        <taxon>Arthropoda</taxon>
        <taxon>Hexapoda</taxon>
        <taxon>Insecta</taxon>
        <taxon>Pterygota</taxon>
        <taxon>Neoptera</taxon>
        <taxon>Endopterygota</taxon>
        <taxon>Coleoptera</taxon>
        <taxon>Polyphaga</taxon>
        <taxon>Elateriformia</taxon>
        <taxon>Elateroidea</taxon>
        <taxon>Lampyridae</taxon>
        <taxon>Lampyrinae</taxon>
        <taxon>Pyrocoelia</taxon>
    </lineage>
</organism>
<dbReference type="InterPro" id="IPR056747">
    <property type="entry name" value="VPS13-like_M"/>
</dbReference>
<evidence type="ECO:0000256" key="4">
    <source>
        <dbReference type="SAM" id="MobiDB-lite"/>
    </source>
</evidence>
<dbReference type="InterPro" id="IPR026854">
    <property type="entry name" value="VPS13_N"/>
</dbReference>
<dbReference type="PANTHER" id="PTHR16166">
    <property type="entry name" value="VACUOLAR PROTEIN SORTING-ASSOCIATED PROTEIN VPS13"/>
    <property type="match status" value="1"/>
</dbReference>
<name>A0AAN7VJU1_9COLE</name>
<dbReference type="Pfam" id="PF12624">
    <property type="entry name" value="VPS13_N"/>
    <property type="match status" value="1"/>
</dbReference>
<dbReference type="SUPFAM" id="SSF50370">
    <property type="entry name" value="Ricin B-like lectins"/>
    <property type="match status" value="1"/>
</dbReference>
<dbReference type="InterPro" id="IPR009543">
    <property type="entry name" value="VPS13_VAB"/>
</dbReference>
<evidence type="ECO:0000259" key="5">
    <source>
        <dbReference type="Pfam" id="PF12624"/>
    </source>
</evidence>
<gene>
    <name evidence="8" type="ORF">RI129_006274</name>
</gene>
<feature type="domain" description="Vacuolar protein sorting-associated protein 13 VPS13 adaptor binding" evidence="7">
    <location>
        <begin position="2729"/>
        <end position="3300"/>
    </location>
</feature>
<evidence type="ECO:0000313" key="8">
    <source>
        <dbReference type="EMBL" id="KAK5644974.1"/>
    </source>
</evidence>
<keyword evidence="9" id="KW-1185">Reference proteome</keyword>
<dbReference type="Gene3D" id="2.80.10.50">
    <property type="match status" value="1"/>
</dbReference>
<dbReference type="Pfam" id="PF25033">
    <property type="entry name" value="VPS13_M"/>
    <property type="match status" value="1"/>
</dbReference>
<feature type="domain" description="VPS13-like middle region" evidence="6">
    <location>
        <begin position="1848"/>
        <end position="2639"/>
    </location>
</feature>